<evidence type="ECO:0000313" key="3">
    <source>
        <dbReference type="Proteomes" id="UP000308652"/>
    </source>
</evidence>
<protein>
    <submittedName>
        <fullName evidence="2">Uncharacterized protein</fullName>
    </submittedName>
</protein>
<keyword evidence="3" id="KW-1185">Reference proteome</keyword>
<accession>A0A5C3LRW1</accession>
<feature type="compositionally biased region" description="Basic and acidic residues" evidence="1">
    <location>
        <begin position="78"/>
        <end position="88"/>
    </location>
</feature>
<proteinExistence type="predicted"/>
<reference evidence="2 3" key="1">
    <citation type="journal article" date="2019" name="Nat. Ecol. Evol.">
        <title>Megaphylogeny resolves global patterns of mushroom evolution.</title>
        <authorList>
            <person name="Varga T."/>
            <person name="Krizsan K."/>
            <person name="Foldi C."/>
            <person name="Dima B."/>
            <person name="Sanchez-Garcia M."/>
            <person name="Sanchez-Ramirez S."/>
            <person name="Szollosi G.J."/>
            <person name="Szarkandi J.G."/>
            <person name="Papp V."/>
            <person name="Albert L."/>
            <person name="Andreopoulos W."/>
            <person name="Angelini C."/>
            <person name="Antonin V."/>
            <person name="Barry K.W."/>
            <person name="Bougher N.L."/>
            <person name="Buchanan P."/>
            <person name="Buyck B."/>
            <person name="Bense V."/>
            <person name="Catcheside P."/>
            <person name="Chovatia M."/>
            <person name="Cooper J."/>
            <person name="Damon W."/>
            <person name="Desjardin D."/>
            <person name="Finy P."/>
            <person name="Geml J."/>
            <person name="Haridas S."/>
            <person name="Hughes K."/>
            <person name="Justo A."/>
            <person name="Karasinski D."/>
            <person name="Kautmanova I."/>
            <person name="Kiss B."/>
            <person name="Kocsube S."/>
            <person name="Kotiranta H."/>
            <person name="LaButti K.M."/>
            <person name="Lechner B.E."/>
            <person name="Liimatainen K."/>
            <person name="Lipzen A."/>
            <person name="Lukacs Z."/>
            <person name="Mihaltcheva S."/>
            <person name="Morgado L.N."/>
            <person name="Niskanen T."/>
            <person name="Noordeloos M.E."/>
            <person name="Ohm R.A."/>
            <person name="Ortiz-Santana B."/>
            <person name="Ovrebo C."/>
            <person name="Racz N."/>
            <person name="Riley R."/>
            <person name="Savchenko A."/>
            <person name="Shiryaev A."/>
            <person name="Soop K."/>
            <person name="Spirin V."/>
            <person name="Szebenyi C."/>
            <person name="Tomsovsky M."/>
            <person name="Tulloss R.E."/>
            <person name="Uehling J."/>
            <person name="Grigoriev I.V."/>
            <person name="Vagvolgyi C."/>
            <person name="Papp T."/>
            <person name="Martin F.M."/>
            <person name="Miettinen O."/>
            <person name="Hibbett D.S."/>
            <person name="Nagy L.G."/>
        </authorList>
    </citation>
    <scope>NUCLEOTIDE SEQUENCE [LARGE SCALE GENOMIC DNA]</scope>
    <source>
        <strain evidence="2 3">CBS 166.37</strain>
    </source>
</reference>
<gene>
    <name evidence="2" type="ORF">BDQ12DRAFT_759840</name>
</gene>
<sequence>MCAAALENAYASAAIVLALSRSSSTPCHYRRPASMSLIVGVGAAKLEVDSAKSGERHYPFNKIYWHFCPPNHPPKQQPKYDKNSEINKSHSPAAPRTLPPVSSQSKPHTTRQESPLRSSVFMRTSLSSTTLAVGSESSGIALSNESSRCSGNKQGDLGSYFLLFYEIQLLHFKILWFTTQDLATNNGGLWKKGDLGLQKNKREVLPKLKRFPAIYS</sequence>
<feature type="region of interest" description="Disordered" evidence="1">
    <location>
        <begin position="74"/>
        <end position="119"/>
    </location>
</feature>
<feature type="compositionally biased region" description="Polar residues" evidence="1">
    <location>
        <begin position="100"/>
        <end position="119"/>
    </location>
</feature>
<organism evidence="2 3">
    <name type="scientific">Crucibulum laeve</name>
    <dbReference type="NCBI Taxonomy" id="68775"/>
    <lineage>
        <taxon>Eukaryota</taxon>
        <taxon>Fungi</taxon>
        <taxon>Dikarya</taxon>
        <taxon>Basidiomycota</taxon>
        <taxon>Agaricomycotina</taxon>
        <taxon>Agaricomycetes</taxon>
        <taxon>Agaricomycetidae</taxon>
        <taxon>Agaricales</taxon>
        <taxon>Agaricineae</taxon>
        <taxon>Nidulariaceae</taxon>
        <taxon>Crucibulum</taxon>
    </lineage>
</organism>
<evidence type="ECO:0000256" key="1">
    <source>
        <dbReference type="SAM" id="MobiDB-lite"/>
    </source>
</evidence>
<dbReference type="EMBL" id="ML213621">
    <property type="protein sequence ID" value="TFK35512.1"/>
    <property type="molecule type" value="Genomic_DNA"/>
</dbReference>
<evidence type="ECO:0000313" key="2">
    <source>
        <dbReference type="EMBL" id="TFK35512.1"/>
    </source>
</evidence>
<dbReference type="AlphaFoldDB" id="A0A5C3LRW1"/>
<dbReference type="Proteomes" id="UP000308652">
    <property type="component" value="Unassembled WGS sequence"/>
</dbReference>
<name>A0A5C3LRW1_9AGAR</name>